<dbReference type="AlphaFoldDB" id="A0A1Q9E9S4"/>
<evidence type="ECO:0000256" key="1">
    <source>
        <dbReference type="ARBA" id="ARBA00005594"/>
    </source>
</evidence>
<feature type="domain" description="Aminoacyl-tRNA synthetase class Ia" evidence="11">
    <location>
        <begin position="109"/>
        <end position="188"/>
    </location>
</feature>
<feature type="region of interest" description="Disordered" evidence="10">
    <location>
        <begin position="1004"/>
        <end position="1023"/>
    </location>
</feature>
<evidence type="ECO:0000256" key="7">
    <source>
        <dbReference type="ARBA" id="ARBA00023146"/>
    </source>
</evidence>
<evidence type="ECO:0000313" key="14">
    <source>
        <dbReference type="EMBL" id="OLQ04161.1"/>
    </source>
</evidence>
<evidence type="ECO:0000256" key="8">
    <source>
        <dbReference type="ARBA" id="ARBA00030520"/>
    </source>
</evidence>
<evidence type="ECO:0000256" key="10">
    <source>
        <dbReference type="SAM" id="MobiDB-lite"/>
    </source>
</evidence>
<proteinExistence type="inferred from homology"/>
<dbReference type="GO" id="GO:0002161">
    <property type="term" value="F:aminoacyl-tRNA deacylase activity"/>
    <property type="evidence" value="ECO:0007669"/>
    <property type="project" value="InterPro"/>
</dbReference>
<dbReference type="InterPro" id="IPR055416">
    <property type="entry name" value="RBD_LARS1"/>
</dbReference>
<dbReference type="InterPro" id="IPR009008">
    <property type="entry name" value="Val/Leu/Ile-tRNA-synth_edit"/>
</dbReference>
<gene>
    <name evidence="14" type="primary">Lars</name>
    <name evidence="14" type="ORF">AK812_SmicGene12822</name>
</gene>
<dbReference type="Pfam" id="PF00133">
    <property type="entry name" value="tRNA-synt_1"/>
    <property type="match status" value="2"/>
</dbReference>
<dbReference type="PANTHER" id="PTHR45794">
    <property type="entry name" value="LEUCYL-TRNA SYNTHETASE"/>
    <property type="match status" value="1"/>
</dbReference>
<dbReference type="GO" id="GO:0005524">
    <property type="term" value="F:ATP binding"/>
    <property type="evidence" value="ECO:0007669"/>
    <property type="project" value="UniProtKB-KW"/>
</dbReference>
<dbReference type="InterPro" id="IPR013155">
    <property type="entry name" value="M/V/L/I-tRNA-synth_anticd-bd"/>
</dbReference>
<dbReference type="GO" id="GO:0004823">
    <property type="term" value="F:leucine-tRNA ligase activity"/>
    <property type="evidence" value="ECO:0007669"/>
    <property type="project" value="UniProtKB-EC"/>
</dbReference>
<keyword evidence="3 9" id="KW-0436">Ligase</keyword>
<reference evidence="14 15" key="1">
    <citation type="submission" date="2016-02" db="EMBL/GenBank/DDBJ databases">
        <title>Genome analysis of coral dinoflagellate symbionts highlights evolutionary adaptations to a symbiotic lifestyle.</title>
        <authorList>
            <person name="Aranda M."/>
            <person name="Li Y."/>
            <person name="Liew Y.J."/>
            <person name="Baumgarten S."/>
            <person name="Simakov O."/>
            <person name="Wilson M."/>
            <person name="Piel J."/>
            <person name="Ashoor H."/>
            <person name="Bougouffa S."/>
            <person name="Bajic V.B."/>
            <person name="Ryu T."/>
            <person name="Ravasi T."/>
            <person name="Bayer T."/>
            <person name="Micklem G."/>
            <person name="Kim H."/>
            <person name="Bhak J."/>
            <person name="Lajeunesse T.C."/>
            <person name="Voolstra C.R."/>
        </authorList>
    </citation>
    <scope>NUCLEOTIDE SEQUENCE [LARGE SCALE GENOMIC DNA]</scope>
    <source>
        <strain evidence="14 15">CCMP2467</strain>
    </source>
</reference>
<evidence type="ECO:0000259" key="13">
    <source>
        <dbReference type="Pfam" id="PF24810"/>
    </source>
</evidence>
<dbReference type="EMBL" id="LSRX01000217">
    <property type="protein sequence ID" value="OLQ04161.1"/>
    <property type="molecule type" value="Genomic_DNA"/>
</dbReference>
<evidence type="ECO:0000256" key="9">
    <source>
        <dbReference type="RuleBase" id="RU363035"/>
    </source>
</evidence>
<evidence type="ECO:0000256" key="5">
    <source>
        <dbReference type="ARBA" id="ARBA00022840"/>
    </source>
</evidence>
<dbReference type="OMA" id="KFIEWQF"/>
<dbReference type="Pfam" id="PF24810">
    <property type="entry name" value="RBD_LARS1"/>
    <property type="match status" value="1"/>
</dbReference>
<keyword evidence="7 9" id="KW-0030">Aminoacyl-tRNA synthetase</keyword>
<evidence type="ECO:0000313" key="15">
    <source>
        <dbReference type="Proteomes" id="UP000186817"/>
    </source>
</evidence>
<dbReference type="InterPro" id="IPR004493">
    <property type="entry name" value="Leu-tRNA-synth_Ia_arc/euk"/>
</dbReference>
<dbReference type="SUPFAM" id="SSF52374">
    <property type="entry name" value="Nucleotidylyl transferase"/>
    <property type="match status" value="1"/>
</dbReference>
<evidence type="ECO:0000256" key="2">
    <source>
        <dbReference type="ARBA" id="ARBA00013164"/>
    </source>
</evidence>
<protein>
    <recommendedName>
        <fullName evidence="2">leucine--tRNA ligase</fullName>
        <ecNumber evidence="2">6.1.1.4</ecNumber>
    </recommendedName>
    <alternativeName>
        <fullName evidence="8">Leucyl-tRNA synthetase</fullName>
    </alternativeName>
</protein>
<dbReference type="Pfam" id="PF08264">
    <property type="entry name" value="Anticodon_1"/>
    <property type="match status" value="1"/>
</dbReference>
<dbReference type="GO" id="GO:0006429">
    <property type="term" value="P:leucyl-tRNA aminoacylation"/>
    <property type="evidence" value="ECO:0007669"/>
    <property type="project" value="InterPro"/>
</dbReference>
<dbReference type="Gene3D" id="1.10.730.10">
    <property type="entry name" value="Isoleucyl-tRNA Synthetase, Domain 1"/>
    <property type="match status" value="1"/>
</dbReference>
<comment type="caution">
    <text evidence="14">The sequence shown here is derived from an EMBL/GenBank/DDBJ whole genome shotgun (WGS) entry which is preliminary data.</text>
</comment>
<dbReference type="Gene3D" id="3.90.740.10">
    <property type="entry name" value="Valyl/Leucyl/Isoleucyl-tRNA synthetase, editing domain"/>
    <property type="match status" value="1"/>
</dbReference>
<dbReference type="PROSITE" id="PS00178">
    <property type="entry name" value="AA_TRNA_LIGASE_I"/>
    <property type="match status" value="1"/>
</dbReference>
<evidence type="ECO:0000256" key="3">
    <source>
        <dbReference type="ARBA" id="ARBA00022598"/>
    </source>
</evidence>
<dbReference type="Gene3D" id="3.40.50.620">
    <property type="entry name" value="HUPs"/>
    <property type="match status" value="1"/>
</dbReference>
<keyword evidence="6 9" id="KW-0648">Protein biosynthesis</keyword>
<evidence type="ECO:0000259" key="11">
    <source>
        <dbReference type="Pfam" id="PF00133"/>
    </source>
</evidence>
<dbReference type="InterPro" id="IPR014729">
    <property type="entry name" value="Rossmann-like_a/b/a_fold"/>
</dbReference>
<feature type="domain" description="Aminoacyl-tRNA synthetase class Ia" evidence="11">
    <location>
        <begin position="277"/>
        <end position="841"/>
    </location>
</feature>
<keyword evidence="15" id="KW-1185">Reference proteome</keyword>
<evidence type="ECO:0000256" key="4">
    <source>
        <dbReference type="ARBA" id="ARBA00022741"/>
    </source>
</evidence>
<organism evidence="14 15">
    <name type="scientific">Symbiodinium microadriaticum</name>
    <name type="common">Dinoflagellate</name>
    <name type="synonym">Zooxanthella microadriatica</name>
    <dbReference type="NCBI Taxonomy" id="2951"/>
    <lineage>
        <taxon>Eukaryota</taxon>
        <taxon>Sar</taxon>
        <taxon>Alveolata</taxon>
        <taxon>Dinophyceae</taxon>
        <taxon>Suessiales</taxon>
        <taxon>Symbiodiniaceae</taxon>
        <taxon>Symbiodinium</taxon>
    </lineage>
</organism>
<evidence type="ECO:0000259" key="12">
    <source>
        <dbReference type="Pfam" id="PF08264"/>
    </source>
</evidence>
<dbReference type="EC" id="6.1.1.4" evidence="2"/>
<dbReference type="OrthoDB" id="10249672at2759"/>
<feature type="domain" description="Methionyl/Valyl/Leucyl/Isoleucyl-tRNA synthetase anticodon-binding" evidence="12">
    <location>
        <begin position="882"/>
        <end position="1001"/>
    </location>
</feature>
<feature type="domain" description="Leucine--tRNA ligase RagD-binding" evidence="13">
    <location>
        <begin position="1029"/>
        <end position="1105"/>
    </location>
</feature>
<dbReference type="FunFam" id="3.90.740.10:FF:000001">
    <property type="entry name" value="Leucine--tRNA ligase, cytoplasmic"/>
    <property type="match status" value="1"/>
</dbReference>
<dbReference type="NCBIfam" id="TIGR00395">
    <property type="entry name" value="leuS_arch"/>
    <property type="match status" value="1"/>
</dbReference>
<dbReference type="PANTHER" id="PTHR45794:SF1">
    <property type="entry name" value="LEUCINE--TRNA LIGASE, CYTOPLASMIC"/>
    <property type="match status" value="1"/>
</dbReference>
<keyword evidence="5 9" id="KW-0067">ATP-binding</keyword>
<dbReference type="InterPro" id="IPR002300">
    <property type="entry name" value="aa-tRNA-synth_Ia"/>
</dbReference>
<comment type="similarity">
    <text evidence="1 9">Belongs to the class-I aminoacyl-tRNA synthetase family.</text>
</comment>
<sequence>MEGLQVSRLPATRVRATSSSFSSCSASSLCGLNRRRDLFAASEGGARSRIDTWLVAAGLAQLGRVVSRKSRLTSRQKQWLHSRLSSVACFATGQDWTRRDQLLQIEDKMQQLWEEHKAYEIDAPEDASTSAEKYFVTFPFPYMNGKLHLGHAFSITKAEFAVRFQRLQGKRALFPFGFHCTGMPIAAAALKLKECIAQRQAGNNGEQESALQAKSAEVDSSGEEAPGVFKGKKSKAVAKSGGLDQYDIMLALGIAPDDIPKFTDPKYWLEFFPPLAVKDMKKFGAAVDWRRTFITTDLNPYFDAFVRWQFLKLKEKYLANGKRQTIFSITTQQPCADHDRSEGEGVNPQEYTLIKLRVKELPEDWTSVLGDGKVFLVAATLRPETMYGQTNCFVLPEGEYGFFRMRGGDIFVCSQRSALNMCYQDLAESSEDSQPVCLMTKTGADLVGLPLDAPLCQYPTIHVLPMFTISMQKGTGVVTSVPAEAPDDFACLTDWKKRSNWREQYGVKEEWCQPFDVVDILTFPDAEEDVPSAPAICEAMKIESHRDKDKLAAAKKDVYQKGFYSGVMKVGPYAGQKVIDVKAKIKQDLIDEGAAVPYFEPEAKVVARSGDECVVALCDQWYLKYSDEEWTSRVRKHVSENFEMFSEPAMNALTHAVGWLGDWACSRTFGLGTKLPWDEQWLIESLSDSTVYMAYYTVAHLLEGLEGEDKIEASDLTEDVFDYVFSISENPPENSGIFTEVLSKMKREFQYWYPVDLRCSGKDLIQNHLTMSLFNHAAVWPEERFWPKAFYCNGHIMVDSEKMSKSKGNFLTLEEAISSYSADATRIACADSGDGLQDANFSRESCGKTILRLTTLQAWAEDAVSSLPSMRTGDFTFLDDIFSNEITKSVVAAHEAYSGMLFSDALRCALYDMENLRSQYSILTNGDMHADVIKRLLDSQTIILSPIAPHFCENLWRNVLGNETLVVQEVWPTAEKEYNPFLSRQYALIQGTLRTFRLQLEKFKSPKKKKKGQQAQGPPPTPNKAIVFVAKSYKDWQVDVLKVLQTVELNAENEPVDKNFMGQVRAAENIKDLPKQVMKQVMPFASFVMKQEVKARGSEALELELPFDEAAMLCDLSDVIKAQLGVETLEVVSAAEEHPLGYDQQRDAAGPAKPQIVFLADQLESVTA</sequence>
<dbReference type="InterPro" id="IPR001412">
    <property type="entry name" value="aa-tRNA-synth_I_CS"/>
</dbReference>
<dbReference type="SUPFAM" id="SSF47323">
    <property type="entry name" value="Anticodon-binding domain of a subclass of class I aminoacyl-tRNA synthetases"/>
    <property type="match status" value="1"/>
</dbReference>
<keyword evidence="4 9" id="KW-0547">Nucleotide-binding</keyword>
<evidence type="ECO:0000256" key="6">
    <source>
        <dbReference type="ARBA" id="ARBA00022917"/>
    </source>
</evidence>
<dbReference type="InterPro" id="IPR009080">
    <property type="entry name" value="tRNAsynth_Ia_anticodon-bd"/>
</dbReference>
<feature type="region of interest" description="Disordered" evidence="10">
    <location>
        <begin position="206"/>
        <end position="228"/>
    </location>
</feature>
<accession>A0A1Q9E9S4</accession>
<dbReference type="SUPFAM" id="SSF50677">
    <property type="entry name" value="ValRS/IleRS/LeuRS editing domain"/>
    <property type="match status" value="1"/>
</dbReference>
<dbReference type="Proteomes" id="UP000186817">
    <property type="component" value="Unassembled WGS sequence"/>
</dbReference>
<name>A0A1Q9E9S4_SYMMI</name>